<dbReference type="AlphaFoldDB" id="A0A401HBN3"/>
<proteinExistence type="predicted"/>
<gene>
    <name evidence="2" type="ORF">apy_15070</name>
</gene>
<evidence type="ECO:0000313" key="3">
    <source>
        <dbReference type="Proteomes" id="UP000291213"/>
    </source>
</evidence>
<evidence type="ECO:0000259" key="1">
    <source>
        <dbReference type="PROSITE" id="PS51154"/>
    </source>
</evidence>
<dbReference type="Pfam" id="PF01661">
    <property type="entry name" value="Macro"/>
    <property type="match status" value="1"/>
</dbReference>
<sequence>MWGRGLKCWTLGDRVLAVAIGDLTKVRAEAVVNPANSLMIMGGGAAGALKRAGGSVIEEEAMRKAPVPVGEAVITSGGNLPARFVIHAPTMEEPGMRIPLVNAFKASYAALRLASEAGIESVAMPAMGAGVGGLSVTEVAREAAMAASILRGKWPRYIILVARGEEAYRGMEKGVREALGVEGGECPADLARLV</sequence>
<organism evidence="2 3">
    <name type="scientific">Aeropyrum pernix</name>
    <dbReference type="NCBI Taxonomy" id="56636"/>
    <lineage>
        <taxon>Archaea</taxon>
        <taxon>Thermoproteota</taxon>
        <taxon>Thermoprotei</taxon>
        <taxon>Desulfurococcales</taxon>
        <taxon>Desulfurococcaceae</taxon>
        <taxon>Aeropyrum</taxon>
    </lineage>
</organism>
<dbReference type="InterPro" id="IPR002589">
    <property type="entry name" value="Macro_dom"/>
</dbReference>
<reference evidence="2 3" key="1">
    <citation type="submission" date="2017-02" db="EMBL/GenBank/DDBJ databases">
        <title>isolation and characterization of a novel temperate virus Aeropyrum globular virus 1 infecting hyperthermophilic archaeon Aeropyrum.</title>
        <authorList>
            <person name="Yumiya M."/>
            <person name="Yoshida T."/>
            <person name="Sako Y."/>
        </authorList>
    </citation>
    <scope>NUCLEOTIDE SEQUENCE [LARGE SCALE GENOMIC DNA]</scope>
    <source>
        <strain evidence="2 3">YK1-12-2013</strain>
    </source>
</reference>
<dbReference type="SMART" id="SM00506">
    <property type="entry name" value="A1pp"/>
    <property type="match status" value="1"/>
</dbReference>
<dbReference type="EMBL" id="BDMD01000101">
    <property type="protein sequence ID" value="GBF09782.1"/>
    <property type="molecule type" value="Genomic_DNA"/>
</dbReference>
<dbReference type="PROSITE" id="PS51154">
    <property type="entry name" value="MACRO"/>
    <property type="match status" value="1"/>
</dbReference>
<name>A0A401HBN3_AERPX</name>
<dbReference type="PANTHER" id="PTHR11106:SF111">
    <property type="entry name" value="MACRO DOMAIN-CONTAINING PROTEIN"/>
    <property type="match status" value="1"/>
</dbReference>
<feature type="domain" description="Macro" evidence="1">
    <location>
        <begin position="3"/>
        <end position="179"/>
    </location>
</feature>
<dbReference type="Gene3D" id="3.40.220.10">
    <property type="entry name" value="Leucine Aminopeptidase, subunit E, domain 1"/>
    <property type="match status" value="1"/>
</dbReference>
<dbReference type="Proteomes" id="UP000291213">
    <property type="component" value="Unassembled WGS sequence"/>
</dbReference>
<dbReference type="PANTHER" id="PTHR11106">
    <property type="entry name" value="GANGLIOSIDE INDUCED DIFFERENTIATION ASSOCIATED PROTEIN 2-RELATED"/>
    <property type="match status" value="1"/>
</dbReference>
<protein>
    <recommendedName>
        <fullName evidence="1">Macro domain-containing protein</fullName>
    </recommendedName>
</protein>
<dbReference type="InterPro" id="IPR043472">
    <property type="entry name" value="Macro_dom-like"/>
</dbReference>
<accession>A0A401HBN3</accession>
<dbReference type="SUPFAM" id="SSF52949">
    <property type="entry name" value="Macro domain-like"/>
    <property type="match status" value="1"/>
</dbReference>
<comment type="caution">
    <text evidence="2">The sequence shown here is derived from an EMBL/GenBank/DDBJ whole genome shotgun (WGS) entry which is preliminary data.</text>
</comment>
<evidence type="ECO:0000313" key="2">
    <source>
        <dbReference type="EMBL" id="GBF09782.1"/>
    </source>
</evidence>